<name>A0ABQ2N0L4_9MICO</name>
<feature type="domain" description="BLUF" evidence="1">
    <location>
        <begin position="7"/>
        <end position="98"/>
    </location>
</feature>
<proteinExistence type="predicted"/>
<comment type="caution">
    <text evidence="2">The sequence shown here is derived from an EMBL/GenBank/DDBJ whole genome shotgun (WGS) entry which is preliminary data.</text>
</comment>
<dbReference type="EMBL" id="BMMQ01000001">
    <property type="protein sequence ID" value="GGO59465.1"/>
    <property type="molecule type" value="Genomic_DNA"/>
</dbReference>
<dbReference type="SMART" id="SM01034">
    <property type="entry name" value="BLUF"/>
    <property type="match status" value="1"/>
</dbReference>
<dbReference type="Proteomes" id="UP000638043">
    <property type="component" value="Unassembled WGS sequence"/>
</dbReference>
<protein>
    <recommendedName>
        <fullName evidence="1">BLUF domain-containing protein</fullName>
    </recommendedName>
</protein>
<organism evidence="2 3">
    <name type="scientific">Microbacterium nanhaiense</name>
    <dbReference type="NCBI Taxonomy" id="1301026"/>
    <lineage>
        <taxon>Bacteria</taxon>
        <taxon>Bacillati</taxon>
        <taxon>Actinomycetota</taxon>
        <taxon>Actinomycetes</taxon>
        <taxon>Micrococcales</taxon>
        <taxon>Microbacteriaceae</taxon>
        <taxon>Microbacterium</taxon>
    </lineage>
</organism>
<gene>
    <name evidence="2" type="ORF">GCM10010910_02490</name>
</gene>
<dbReference type="SUPFAM" id="SSF54975">
    <property type="entry name" value="Acylphosphatase/BLUF domain-like"/>
    <property type="match status" value="1"/>
</dbReference>
<reference evidence="3" key="1">
    <citation type="journal article" date="2019" name="Int. J. Syst. Evol. Microbiol.">
        <title>The Global Catalogue of Microorganisms (GCM) 10K type strain sequencing project: providing services to taxonomists for standard genome sequencing and annotation.</title>
        <authorList>
            <consortium name="The Broad Institute Genomics Platform"/>
            <consortium name="The Broad Institute Genome Sequencing Center for Infectious Disease"/>
            <person name="Wu L."/>
            <person name="Ma J."/>
        </authorList>
    </citation>
    <scope>NUCLEOTIDE SEQUENCE [LARGE SCALE GENOMIC DNA]</scope>
    <source>
        <strain evidence="3">CGMCC 4.7181</strain>
    </source>
</reference>
<dbReference type="InterPro" id="IPR007024">
    <property type="entry name" value="BLUF_domain"/>
</dbReference>
<dbReference type="Gene3D" id="3.30.70.100">
    <property type="match status" value="1"/>
</dbReference>
<accession>A0ABQ2N0L4</accession>
<evidence type="ECO:0000259" key="1">
    <source>
        <dbReference type="PROSITE" id="PS50925"/>
    </source>
</evidence>
<dbReference type="InterPro" id="IPR036046">
    <property type="entry name" value="Acylphosphatase-like_dom_sf"/>
</dbReference>
<evidence type="ECO:0000313" key="3">
    <source>
        <dbReference type="Proteomes" id="UP000638043"/>
    </source>
</evidence>
<keyword evidence="3" id="KW-1185">Reference proteome</keyword>
<evidence type="ECO:0000313" key="2">
    <source>
        <dbReference type="EMBL" id="GGO59465.1"/>
    </source>
</evidence>
<sequence>MTSETSVYSLVYTSTATDSLSDAGLAALLEKSRSNNASENITGMLLYRRRQFIQFLEGPEEAVRGLLLRIRLDPRHTDLKVLVEGSGRERQFSDWTMGYEPVVEATESLPTGFRDTFDDLDNAVDPDLVVRATQQLSLWFRVRSGRRSASLTARSR</sequence>
<dbReference type="PROSITE" id="PS50925">
    <property type="entry name" value="BLUF"/>
    <property type="match status" value="1"/>
</dbReference>
<dbReference type="Pfam" id="PF04940">
    <property type="entry name" value="BLUF"/>
    <property type="match status" value="1"/>
</dbReference>